<name>A0A834G513_RHOSS</name>
<feature type="compositionally biased region" description="Polar residues" evidence="1">
    <location>
        <begin position="76"/>
        <end position="92"/>
    </location>
</feature>
<dbReference type="AlphaFoldDB" id="A0A834G513"/>
<evidence type="ECO:0000313" key="2">
    <source>
        <dbReference type="EMBL" id="KAF7123135.1"/>
    </source>
</evidence>
<proteinExistence type="predicted"/>
<organism evidence="2 3">
    <name type="scientific">Rhododendron simsii</name>
    <name type="common">Sims's rhododendron</name>
    <dbReference type="NCBI Taxonomy" id="118357"/>
    <lineage>
        <taxon>Eukaryota</taxon>
        <taxon>Viridiplantae</taxon>
        <taxon>Streptophyta</taxon>
        <taxon>Embryophyta</taxon>
        <taxon>Tracheophyta</taxon>
        <taxon>Spermatophyta</taxon>
        <taxon>Magnoliopsida</taxon>
        <taxon>eudicotyledons</taxon>
        <taxon>Gunneridae</taxon>
        <taxon>Pentapetalae</taxon>
        <taxon>asterids</taxon>
        <taxon>Ericales</taxon>
        <taxon>Ericaceae</taxon>
        <taxon>Ericoideae</taxon>
        <taxon>Rhodoreae</taxon>
        <taxon>Rhododendron</taxon>
    </lineage>
</organism>
<feature type="region of interest" description="Disordered" evidence="1">
    <location>
        <begin position="1"/>
        <end position="23"/>
    </location>
</feature>
<gene>
    <name evidence="2" type="ORF">RHSIM_Rhsim12G0098000</name>
</gene>
<comment type="caution">
    <text evidence="2">The sequence shown here is derived from an EMBL/GenBank/DDBJ whole genome shotgun (WGS) entry which is preliminary data.</text>
</comment>
<dbReference type="Proteomes" id="UP000626092">
    <property type="component" value="Unassembled WGS sequence"/>
</dbReference>
<accession>A0A834G513</accession>
<feature type="region of interest" description="Disordered" evidence="1">
    <location>
        <begin position="71"/>
        <end position="92"/>
    </location>
</feature>
<keyword evidence="3" id="KW-1185">Reference proteome</keyword>
<evidence type="ECO:0000313" key="3">
    <source>
        <dbReference type="Proteomes" id="UP000626092"/>
    </source>
</evidence>
<reference evidence="2" key="1">
    <citation type="submission" date="2019-11" db="EMBL/GenBank/DDBJ databases">
        <authorList>
            <person name="Liu Y."/>
            <person name="Hou J."/>
            <person name="Li T.-Q."/>
            <person name="Guan C.-H."/>
            <person name="Wu X."/>
            <person name="Wu H.-Z."/>
            <person name="Ling F."/>
            <person name="Zhang R."/>
            <person name="Shi X.-G."/>
            <person name="Ren J.-P."/>
            <person name="Chen E.-F."/>
            <person name="Sun J.-M."/>
        </authorList>
    </citation>
    <scope>NUCLEOTIDE SEQUENCE</scope>
    <source>
        <strain evidence="2">Adult_tree_wgs_1</strain>
        <tissue evidence="2">Leaves</tissue>
    </source>
</reference>
<evidence type="ECO:0000256" key="1">
    <source>
        <dbReference type="SAM" id="MobiDB-lite"/>
    </source>
</evidence>
<sequence>MKEEKKLMEDDLPRKLEEAGDAGELKGIKDTHISSFLRGYQVGFDYAEVPEVDHRREPPVVPPVELQESLLPAEQLNPTTDSQSNPTDLAGV</sequence>
<dbReference type="EMBL" id="WJXA01000012">
    <property type="protein sequence ID" value="KAF7123135.1"/>
    <property type="molecule type" value="Genomic_DNA"/>
</dbReference>
<protein>
    <submittedName>
        <fullName evidence="2">Uncharacterized protein</fullName>
    </submittedName>
</protein>